<comment type="function">
    <text evidence="6">Repressor of the lactose catabolism operon. Galactose-6-phosphate is the inducer.</text>
</comment>
<dbReference type="PRINTS" id="PR00037">
    <property type="entry name" value="HTHLACR"/>
</dbReference>
<evidence type="ECO:0000256" key="4">
    <source>
        <dbReference type="ARBA" id="ARBA00023125"/>
    </source>
</evidence>
<reference evidence="8 9" key="1">
    <citation type="submission" date="2021-07" db="EMBL/GenBank/DDBJ databases">
        <title>Paenibacillus radiodurans sp. nov., isolated from the southeastern edge of Tengger Desert.</title>
        <authorList>
            <person name="Zhang G."/>
        </authorList>
    </citation>
    <scope>NUCLEOTIDE SEQUENCE [LARGE SCALE GENOMIC DNA]</scope>
    <source>
        <strain evidence="8 9">CCM 7311</strain>
    </source>
</reference>
<keyword evidence="3" id="KW-0805">Transcription regulation</keyword>
<keyword evidence="4" id="KW-0238">DNA-binding</keyword>
<dbReference type="EMBL" id="JAHZIK010000352">
    <property type="protein sequence ID" value="MBW7455377.1"/>
    <property type="molecule type" value="Genomic_DNA"/>
</dbReference>
<evidence type="ECO:0000256" key="1">
    <source>
        <dbReference type="ARBA" id="ARBA00021390"/>
    </source>
</evidence>
<evidence type="ECO:0000256" key="3">
    <source>
        <dbReference type="ARBA" id="ARBA00023015"/>
    </source>
</evidence>
<keyword evidence="5" id="KW-0804">Transcription</keyword>
<dbReference type="Pfam" id="PF08220">
    <property type="entry name" value="HTH_DeoR"/>
    <property type="match status" value="1"/>
</dbReference>
<proteinExistence type="predicted"/>
<evidence type="ECO:0000256" key="2">
    <source>
        <dbReference type="ARBA" id="ARBA00022491"/>
    </source>
</evidence>
<evidence type="ECO:0000256" key="5">
    <source>
        <dbReference type="ARBA" id="ARBA00023163"/>
    </source>
</evidence>
<name>A0ABS7C395_9BACL</name>
<dbReference type="Proteomes" id="UP001519887">
    <property type="component" value="Unassembled WGS sequence"/>
</dbReference>
<dbReference type="SMART" id="SM01134">
    <property type="entry name" value="DeoRC"/>
    <property type="match status" value="1"/>
</dbReference>
<keyword evidence="9" id="KW-1185">Reference proteome</keyword>
<comment type="caution">
    <text evidence="8">The sequence shown here is derived from an EMBL/GenBank/DDBJ whole genome shotgun (WGS) entry which is preliminary data.</text>
</comment>
<dbReference type="InterPro" id="IPR036390">
    <property type="entry name" value="WH_DNA-bd_sf"/>
</dbReference>
<dbReference type="RefSeq" id="WP_210038609.1">
    <property type="nucleotide sequence ID" value="NZ_JBHLVU010000011.1"/>
</dbReference>
<dbReference type="InterPro" id="IPR050313">
    <property type="entry name" value="Carb_Metab_HTH_regulators"/>
</dbReference>
<sequence length="279" mass="31477">MNTITRRNDIVKRVKKEGSIDVEGLAVAYGVSVETVRRDLRYLDDKGLIKRTYGGAVKRERTTWDMPYNQRILFQKDLKEAIAREAVKQLENGDSIYIDGNTTCVILSRFIPPDLELSIVTNSLHIAWILKQHGGRMTIYLVGGELGQEGMTFGHKLIMEMKQYQFDKVFFSCMGINAKGCYYSKWEPMLTAQTAAEHANRVILLADSSKMNRNGFLFGLDHKSIDCLVTDEGAPEPLLDKLRESIEQVITVPVTENSNAANSDQGSWPLDSPILIKEE</sequence>
<organism evidence="8 9">
    <name type="scientific">Paenibacillus sepulcri</name>
    <dbReference type="NCBI Taxonomy" id="359917"/>
    <lineage>
        <taxon>Bacteria</taxon>
        <taxon>Bacillati</taxon>
        <taxon>Bacillota</taxon>
        <taxon>Bacilli</taxon>
        <taxon>Bacillales</taxon>
        <taxon>Paenibacillaceae</taxon>
        <taxon>Paenibacillus</taxon>
    </lineage>
</organism>
<evidence type="ECO:0000313" key="8">
    <source>
        <dbReference type="EMBL" id="MBW7455377.1"/>
    </source>
</evidence>
<dbReference type="InterPro" id="IPR014036">
    <property type="entry name" value="DeoR-like_C"/>
</dbReference>
<gene>
    <name evidence="8" type="ORF">K0U00_15230</name>
</gene>
<evidence type="ECO:0000313" key="9">
    <source>
        <dbReference type="Proteomes" id="UP001519887"/>
    </source>
</evidence>
<dbReference type="InterPro" id="IPR018356">
    <property type="entry name" value="Tscrpt_reg_HTH_DeoR_CS"/>
</dbReference>
<dbReference type="Gene3D" id="3.40.50.1360">
    <property type="match status" value="1"/>
</dbReference>
<protein>
    <recommendedName>
        <fullName evidence="1">Lactose phosphotransferase system repressor</fullName>
    </recommendedName>
</protein>
<dbReference type="SUPFAM" id="SSF100950">
    <property type="entry name" value="NagB/RpiA/CoA transferase-like"/>
    <property type="match status" value="1"/>
</dbReference>
<dbReference type="SUPFAM" id="SSF46785">
    <property type="entry name" value="Winged helix' DNA-binding domain"/>
    <property type="match status" value="1"/>
</dbReference>
<dbReference type="PROSITE" id="PS51000">
    <property type="entry name" value="HTH_DEOR_2"/>
    <property type="match status" value="1"/>
</dbReference>
<evidence type="ECO:0000259" key="7">
    <source>
        <dbReference type="PROSITE" id="PS51000"/>
    </source>
</evidence>
<dbReference type="Pfam" id="PF00455">
    <property type="entry name" value="DeoRC"/>
    <property type="match status" value="1"/>
</dbReference>
<evidence type="ECO:0000256" key="6">
    <source>
        <dbReference type="ARBA" id="ARBA00024937"/>
    </source>
</evidence>
<keyword evidence="2" id="KW-0678">Repressor</keyword>
<dbReference type="PANTHER" id="PTHR30363:SF4">
    <property type="entry name" value="GLYCEROL-3-PHOSPHATE REGULON REPRESSOR"/>
    <property type="match status" value="1"/>
</dbReference>
<dbReference type="InterPro" id="IPR037171">
    <property type="entry name" value="NagB/RpiA_transferase-like"/>
</dbReference>
<accession>A0ABS7C395</accession>
<dbReference type="PROSITE" id="PS00894">
    <property type="entry name" value="HTH_DEOR_1"/>
    <property type="match status" value="1"/>
</dbReference>
<dbReference type="InterPro" id="IPR001034">
    <property type="entry name" value="DeoR_HTH"/>
</dbReference>
<feature type="domain" description="HTH deoR-type" evidence="7">
    <location>
        <begin position="3"/>
        <end position="58"/>
    </location>
</feature>
<dbReference type="SMART" id="SM00420">
    <property type="entry name" value="HTH_DEOR"/>
    <property type="match status" value="1"/>
</dbReference>
<dbReference type="PANTHER" id="PTHR30363">
    <property type="entry name" value="HTH-TYPE TRANSCRIPTIONAL REGULATOR SRLR-RELATED"/>
    <property type="match status" value="1"/>
</dbReference>